<keyword evidence="5" id="KW-1185">Reference proteome</keyword>
<dbReference type="Proteomes" id="UP000427769">
    <property type="component" value="Chromosome"/>
</dbReference>
<dbReference type="KEGG" id="dwd:DSCW_04770"/>
<dbReference type="GO" id="GO:0004165">
    <property type="term" value="F:delta(3)-delta(2)-enoyl-CoA isomerase activity"/>
    <property type="evidence" value="ECO:0007669"/>
    <property type="project" value="UniProtKB-ARBA"/>
</dbReference>
<proteinExistence type="predicted"/>
<dbReference type="AlphaFoldDB" id="A0A5K7YXJ2"/>
<dbReference type="InterPro" id="IPR051053">
    <property type="entry name" value="ECH/Chromodomain_protein"/>
</dbReference>
<accession>A0A5K7YXJ2</accession>
<dbReference type="CDD" id="cd06558">
    <property type="entry name" value="crotonase-like"/>
    <property type="match status" value="1"/>
</dbReference>
<evidence type="ECO:0000313" key="5">
    <source>
        <dbReference type="Proteomes" id="UP000427769"/>
    </source>
</evidence>
<dbReference type="RefSeq" id="WP_155302204.1">
    <property type="nucleotide sequence ID" value="NZ_AP021875.1"/>
</dbReference>
<sequence>MNDSTFNVNNELFKGEKNGDILAMSFKQKPLLHITDLDIKKLLFHYLDSIACCDEIKVVLIKESPGKMTREEYIDYYKSLIEPGFTQASIERMNNAVNQMVLKLVGLNKMVIHVDSGNVIFLFMSIGLSCDFRIVADNTAFLNPYIELGAVPKGGSVFFLSKMLGAVKASQIFYSGKDIAASEAHHLGIVDNVVPLGELDQAALKTARSYAQLPTGYAIGVKKLLNYDMKELACFLKFENEMLRQGLNSCKLYKDVVDL</sequence>
<keyword evidence="2" id="KW-0576">Peroxisome</keyword>
<comment type="subcellular location">
    <subcellularLocation>
        <location evidence="1">Peroxisome</location>
    </subcellularLocation>
</comment>
<organism evidence="4 5">
    <name type="scientific">Desulfosarcina widdelii</name>
    <dbReference type="NCBI Taxonomy" id="947919"/>
    <lineage>
        <taxon>Bacteria</taxon>
        <taxon>Pseudomonadati</taxon>
        <taxon>Thermodesulfobacteriota</taxon>
        <taxon>Desulfobacteria</taxon>
        <taxon>Desulfobacterales</taxon>
        <taxon>Desulfosarcinaceae</taxon>
        <taxon>Desulfosarcina</taxon>
    </lineage>
</organism>
<dbReference type="InterPro" id="IPR001753">
    <property type="entry name" value="Enoyl-CoA_hydra/iso"/>
</dbReference>
<gene>
    <name evidence="4" type="ORF">DSCW_04770</name>
</gene>
<dbReference type="InterPro" id="IPR029045">
    <property type="entry name" value="ClpP/crotonase-like_dom_sf"/>
</dbReference>
<dbReference type="Gene3D" id="3.90.226.10">
    <property type="entry name" value="2-enoyl-CoA Hydratase, Chain A, domain 1"/>
    <property type="match status" value="1"/>
</dbReference>
<dbReference type="PANTHER" id="PTHR43684">
    <property type="match status" value="1"/>
</dbReference>
<reference evidence="4 5" key="1">
    <citation type="submission" date="2019-11" db="EMBL/GenBank/DDBJ databases">
        <title>Comparative genomics of hydrocarbon-degrading Desulfosarcina strains.</title>
        <authorList>
            <person name="Watanabe M."/>
            <person name="Kojima H."/>
            <person name="Fukui M."/>
        </authorList>
    </citation>
    <scope>NUCLEOTIDE SEQUENCE [LARGE SCALE GENOMIC DNA]</scope>
    <source>
        <strain evidence="4 5">PP31</strain>
    </source>
</reference>
<evidence type="ECO:0000256" key="1">
    <source>
        <dbReference type="ARBA" id="ARBA00004275"/>
    </source>
</evidence>
<dbReference type="Pfam" id="PF00378">
    <property type="entry name" value="ECH_1"/>
    <property type="match status" value="1"/>
</dbReference>
<evidence type="ECO:0000256" key="3">
    <source>
        <dbReference type="ARBA" id="ARBA00023235"/>
    </source>
</evidence>
<dbReference type="OrthoDB" id="5365311at2"/>
<evidence type="ECO:0000256" key="2">
    <source>
        <dbReference type="ARBA" id="ARBA00023140"/>
    </source>
</evidence>
<protein>
    <submittedName>
        <fullName evidence="4">Enoyl-CoA hydratase</fullName>
    </submittedName>
</protein>
<name>A0A5K7YXJ2_9BACT</name>
<dbReference type="EMBL" id="AP021875">
    <property type="protein sequence ID" value="BBO73060.1"/>
    <property type="molecule type" value="Genomic_DNA"/>
</dbReference>
<evidence type="ECO:0000313" key="4">
    <source>
        <dbReference type="EMBL" id="BBO73060.1"/>
    </source>
</evidence>
<keyword evidence="3" id="KW-0413">Isomerase</keyword>
<dbReference type="SUPFAM" id="SSF52096">
    <property type="entry name" value="ClpP/crotonase"/>
    <property type="match status" value="1"/>
</dbReference>
<dbReference type="PANTHER" id="PTHR43684:SF1">
    <property type="entry name" value="ENOYL-COA DELTA ISOMERASE 2"/>
    <property type="match status" value="1"/>
</dbReference>